<dbReference type="InterPro" id="IPR036390">
    <property type="entry name" value="WH_DNA-bd_sf"/>
</dbReference>
<evidence type="ECO:0000256" key="4">
    <source>
        <dbReference type="SAM" id="MobiDB-lite"/>
    </source>
</evidence>
<evidence type="ECO:0000256" key="2">
    <source>
        <dbReference type="ARBA" id="ARBA00023125"/>
    </source>
</evidence>
<keyword evidence="3" id="KW-0804">Transcription</keyword>
<dbReference type="Proteomes" id="UP001337723">
    <property type="component" value="Chromosome"/>
</dbReference>
<feature type="domain" description="HTH marR-type" evidence="5">
    <location>
        <begin position="35"/>
        <end position="168"/>
    </location>
</feature>
<dbReference type="InterPro" id="IPR000835">
    <property type="entry name" value="HTH_MarR-typ"/>
</dbReference>
<evidence type="ECO:0000256" key="3">
    <source>
        <dbReference type="ARBA" id="ARBA00023163"/>
    </source>
</evidence>
<proteinExistence type="predicted"/>
<feature type="compositionally biased region" description="Basic and acidic residues" evidence="4">
    <location>
        <begin position="1"/>
        <end position="12"/>
    </location>
</feature>
<evidence type="ECO:0000259" key="5">
    <source>
        <dbReference type="PROSITE" id="PS50995"/>
    </source>
</evidence>
<dbReference type="KEGG" id="rmai:MACH21_12590"/>
<dbReference type="InterPro" id="IPR052067">
    <property type="entry name" value="Metal_resp_HTH_trans_reg"/>
</dbReference>
<dbReference type="GO" id="GO:0003677">
    <property type="term" value="F:DNA binding"/>
    <property type="evidence" value="ECO:0007669"/>
    <property type="project" value="UniProtKB-KW"/>
</dbReference>
<feature type="region of interest" description="Disordered" evidence="4">
    <location>
        <begin position="1"/>
        <end position="24"/>
    </location>
</feature>
<name>A0AA48H497_9RHOB</name>
<dbReference type="PANTHER" id="PTHR35790:SF4">
    <property type="entry name" value="HTH-TYPE TRANSCRIPTIONAL REGULATOR PCHR"/>
    <property type="match status" value="1"/>
</dbReference>
<dbReference type="EMBL" id="AP027266">
    <property type="protein sequence ID" value="BDW85082.1"/>
    <property type="molecule type" value="Genomic_DNA"/>
</dbReference>
<evidence type="ECO:0000313" key="7">
    <source>
        <dbReference type="Proteomes" id="UP001337723"/>
    </source>
</evidence>
<dbReference type="SUPFAM" id="SSF46785">
    <property type="entry name" value="Winged helix' DNA-binding domain"/>
    <property type="match status" value="1"/>
</dbReference>
<reference evidence="6 7" key="1">
    <citation type="submission" date="2023-01" db="EMBL/GenBank/DDBJ databases">
        <title>Complete genome sequence of Roseicyclus marinus strain Dej080120_10.</title>
        <authorList>
            <person name="Ueki S."/>
            <person name="Maruyama F."/>
        </authorList>
    </citation>
    <scope>NUCLEOTIDE SEQUENCE [LARGE SCALE GENOMIC DNA]</scope>
    <source>
        <strain evidence="6 7">Dej080120_10</strain>
    </source>
</reference>
<evidence type="ECO:0000313" key="6">
    <source>
        <dbReference type="EMBL" id="BDW85082.1"/>
    </source>
</evidence>
<dbReference type="InterPro" id="IPR036388">
    <property type="entry name" value="WH-like_DNA-bd_sf"/>
</dbReference>
<dbReference type="Pfam" id="PF12802">
    <property type="entry name" value="MarR_2"/>
    <property type="match status" value="1"/>
</dbReference>
<dbReference type="PANTHER" id="PTHR35790">
    <property type="entry name" value="HTH-TYPE TRANSCRIPTIONAL REGULATOR PCHR"/>
    <property type="match status" value="1"/>
</dbReference>
<evidence type="ECO:0000256" key="1">
    <source>
        <dbReference type="ARBA" id="ARBA00023015"/>
    </source>
</evidence>
<keyword evidence="7" id="KW-1185">Reference proteome</keyword>
<dbReference type="SMART" id="SM00347">
    <property type="entry name" value="HTH_MARR"/>
    <property type="match status" value="1"/>
</dbReference>
<sequence>MLNEKMTEHGDEAVSSDRISQSTRERDGRLVVDLENYVPHLLSAVNNALSGGASKVYLERFDIGIAEWRVMSMLAIEPRIQASQICDIIKIDKGAASRALSRLDAKGLLGYDAVVTDQRKRIWWLNEAGLSLHDTILQVALGREQKLVEGIEPQDLEAFLRAIRTMVRNVDSVR</sequence>
<gene>
    <name evidence="6" type="ORF">MACH21_12590</name>
</gene>
<protein>
    <submittedName>
        <fullName evidence="6">Transcriptional regulator</fullName>
    </submittedName>
</protein>
<accession>A0AA48H497</accession>
<dbReference type="PROSITE" id="PS50995">
    <property type="entry name" value="HTH_MARR_2"/>
    <property type="match status" value="1"/>
</dbReference>
<dbReference type="AlphaFoldDB" id="A0AA48H497"/>
<keyword evidence="1" id="KW-0805">Transcription regulation</keyword>
<keyword evidence="2" id="KW-0238">DNA-binding</keyword>
<dbReference type="GO" id="GO:0003700">
    <property type="term" value="F:DNA-binding transcription factor activity"/>
    <property type="evidence" value="ECO:0007669"/>
    <property type="project" value="InterPro"/>
</dbReference>
<organism evidence="6 7">
    <name type="scientific">Roseicyclus marinus</name>
    <dbReference type="NCBI Taxonomy" id="2161673"/>
    <lineage>
        <taxon>Bacteria</taxon>
        <taxon>Pseudomonadati</taxon>
        <taxon>Pseudomonadota</taxon>
        <taxon>Alphaproteobacteria</taxon>
        <taxon>Rhodobacterales</taxon>
        <taxon>Roseobacteraceae</taxon>
        <taxon>Roseicyclus</taxon>
    </lineage>
</organism>
<dbReference type="Gene3D" id="1.10.10.10">
    <property type="entry name" value="Winged helix-like DNA-binding domain superfamily/Winged helix DNA-binding domain"/>
    <property type="match status" value="1"/>
</dbReference>
<dbReference type="RefSeq" id="WP_338275538.1">
    <property type="nucleotide sequence ID" value="NZ_AP027266.1"/>
</dbReference>